<dbReference type="SUPFAM" id="SSF52540">
    <property type="entry name" value="P-loop containing nucleoside triphosphate hydrolases"/>
    <property type="match status" value="1"/>
</dbReference>
<evidence type="ECO:0000256" key="2">
    <source>
        <dbReference type="ARBA" id="ARBA00023134"/>
    </source>
</evidence>
<comment type="caution">
    <text evidence="6">The sequence shown here is derived from an EMBL/GenBank/DDBJ whole genome shotgun (WGS) entry which is preliminary data.</text>
</comment>
<dbReference type="InterPro" id="IPR030378">
    <property type="entry name" value="G_CP_dom"/>
</dbReference>
<dbReference type="GO" id="GO:0005525">
    <property type="term" value="F:GTP binding"/>
    <property type="evidence" value="ECO:0007669"/>
    <property type="project" value="UniProtKB-KW"/>
</dbReference>
<evidence type="ECO:0000313" key="7">
    <source>
        <dbReference type="Proteomes" id="UP000218113"/>
    </source>
</evidence>
<dbReference type="EMBL" id="NVSR01000116">
    <property type="protein sequence ID" value="PCI25188.1"/>
    <property type="molecule type" value="Genomic_DNA"/>
</dbReference>
<dbReference type="InterPro" id="IPR019991">
    <property type="entry name" value="GTP-bd_ribosome_bgen"/>
</dbReference>
<dbReference type="GO" id="GO:0006412">
    <property type="term" value="P:translation"/>
    <property type="evidence" value="ECO:0007669"/>
    <property type="project" value="TreeGrafter"/>
</dbReference>
<proteinExistence type="inferred from homology"/>
<sequence>MYRKNERKGNKNKKSELSEQPGDLTVKTYINWFPGHMAKAMRQVREKLKLVDMVLEIRDARVPLVSGNAALQKDLGQKRCLIVLNKVNLADPQQVKVWEAWFREQGAPFIFVNSFDKTSLKRIVKQAKAMMATKWETFARKGIRHPPLRMMILGVPNTGKSTIINRLTSRKVAATGDRPGVTQSQQWIVLDKDVELLDTPGIMPPKIIGQEQGLWLCAIHAIRDEIVGKEKVAFFIIEHLKSINSPELQERYQIPSLDISVGEILEQIGTRLHCRKQEGELDLLKTAAHILLDFRKGKLGRCCFEPCPRTEV</sequence>
<protein>
    <recommendedName>
        <fullName evidence="3">Ribosome biogenesis GTPase A</fullName>
    </recommendedName>
</protein>
<feature type="binding site" evidence="4">
    <location>
        <position position="201"/>
    </location>
    <ligand>
        <name>GTP</name>
        <dbReference type="ChEBI" id="CHEBI:37565"/>
    </ligand>
</feature>
<organism evidence="6 7">
    <name type="scientific">SAR324 cluster bacterium</name>
    <dbReference type="NCBI Taxonomy" id="2024889"/>
    <lineage>
        <taxon>Bacteria</taxon>
        <taxon>Deltaproteobacteria</taxon>
        <taxon>SAR324 cluster</taxon>
    </lineage>
</organism>
<dbReference type="PIRSF" id="PIRSF006230">
    <property type="entry name" value="MG442"/>
    <property type="match status" value="1"/>
</dbReference>
<dbReference type="AlphaFoldDB" id="A0A2A4SVB5"/>
<dbReference type="Gene3D" id="3.40.50.300">
    <property type="entry name" value="P-loop containing nucleotide triphosphate hydrolases"/>
    <property type="match status" value="1"/>
</dbReference>
<gene>
    <name evidence="6" type="primary">ylqF</name>
    <name evidence="6" type="ORF">COB67_11000</name>
</gene>
<keyword evidence="1 3" id="KW-0547">Nucleotide-binding</keyword>
<dbReference type="PROSITE" id="PS51721">
    <property type="entry name" value="G_CP"/>
    <property type="match status" value="1"/>
</dbReference>
<dbReference type="Pfam" id="PF01926">
    <property type="entry name" value="MMR_HSR1"/>
    <property type="match status" value="1"/>
</dbReference>
<evidence type="ECO:0000259" key="5">
    <source>
        <dbReference type="PROSITE" id="PS51721"/>
    </source>
</evidence>
<dbReference type="PANTHER" id="PTHR45782:SF4">
    <property type="entry name" value="MITOCHONDRIAL RIBOSOME-ASSOCIATED GTPASE 1"/>
    <property type="match status" value="1"/>
</dbReference>
<comment type="similarity">
    <text evidence="3">Belongs to the TRAFAC class YlqF/YawG GTPase family. MTG1 subfamily.</text>
</comment>
<dbReference type="CDD" id="cd01856">
    <property type="entry name" value="YlqF"/>
    <property type="match status" value="1"/>
</dbReference>
<name>A0A2A4SVB5_9DELT</name>
<dbReference type="PANTHER" id="PTHR45782">
    <property type="entry name" value="MITOCHONDRIAL RIBOSOME-ASSOCIATED GTPASE 1"/>
    <property type="match status" value="1"/>
</dbReference>
<feature type="binding site" evidence="4">
    <location>
        <begin position="113"/>
        <end position="114"/>
    </location>
    <ligand>
        <name>GTP</name>
        <dbReference type="ChEBI" id="CHEBI:37565"/>
    </ligand>
</feature>
<comment type="subcellular location">
    <subcellularLocation>
        <location evidence="3">Cytoplasm</location>
    </subcellularLocation>
</comment>
<evidence type="ECO:0000256" key="4">
    <source>
        <dbReference type="PIRSR" id="PIRSR006230-1"/>
    </source>
</evidence>
<dbReference type="InterPro" id="IPR023179">
    <property type="entry name" value="GTP-bd_ortho_bundle_sf"/>
</dbReference>
<reference evidence="7" key="1">
    <citation type="submission" date="2017-08" db="EMBL/GenBank/DDBJ databases">
        <title>A dynamic microbial community with high functional redundancy inhabits the cold, oxic subseafloor aquifer.</title>
        <authorList>
            <person name="Tully B.J."/>
            <person name="Wheat C.G."/>
            <person name="Glazer B.T."/>
            <person name="Huber J.A."/>
        </authorList>
    </citation>
    <scope>NUCLEOTIDE SEQUENCE [LARGE SCALE GENOMIC DNA]</scope>
</reference>
<dbReference type="Proteomes" id="UP000218113">
    <property type="component" value="Unassembled WGS sequence"/>
</dbReference>
<keyword evidence="3" id="KW-0963">Cytoplasm</keyword>
<dbReference type="GO" id="GO:0003924">
    <property type="term" value="F:GTPase activity"/>
    <property type="evidence" value="ECO:0007669"/>
    <property type="project" value="TreeGrafter"/>
</dbReference>
<evidence type="ECO:0000256" key="3">
    <source>
        <dbReference type="PIRNR" id="PIRNR006230"/>
    </source>
</evidence>
<dbReference type="NCBIfam" id="TIGR03596">
    <property type="entry name" value="GTPase_YlqF"/>
    <property type="match status" value="1"/>
</dbReference>
<accession>A0A2A4SVB5</accession>
<dbReference type="InterPro" id="IPR006073">
    <property type="entry name" value="GTP-bd"/>
</dbReference>
<dbReference type="InterPro" id="IPR027417">
    <property type="entry name" value="P-loop_NTPase"/>
</dbReference>
<keyword evidence="2 3" id="KW-0342">GTP-binding</keyword>
<dbReference type="Gene3D" id="1.10.1580.10">
    <property type="match status" value="1"/>
</dbReference>
<evidence type="ECO:0000256" key="1">
    <source>
        <dbReference type="ARBA" id="ARBA00022741"/>
    </source>
</evidence>
<feature type="binding site" evidence="4">
    <location>
        <begin position="157"/>
        <end position="162"/>
    </location>
    <ligand>
        <name>GTP</name>
        <dbReference type="ChEBI" id="CHEBI:37565"/>
    </ligand>
</feature>
<dbReference type="InterPro" id="IPR016478">
    <property type="entry name" value="GTPase_MTG1"/>
</dbReference>
<comment type="function">
    <text evidence="3">Required for a late step of 50S ribosomal subunit assembly. Has GTPase activity.</text>
</comment>
<feature type="domain" description="CP-type G" evidence="5">
    <location>
        <begin position="41"/>
        <end position="205"/>
    </location>
</feature>
<dbReference type="PRINTS" id="PR00326">
    <property type="entry name" value="GTP1OBG"/>
</dbReference>
<evidence type="ECO:0000313" key="6">
    <source>
        <dbReference type="EMBL" id="PCI25188.1"/>
    </source>
</evidence>
<dbReference type="GO" id="GO:0005737">
    <property type="term" value="C:cytoplasm"/>
    <property type="evidence" value="ECO:0007669"/>
    <property type="project" value="UniProtKB-SubCell"/>
</dbReference>